<name>A0ACD3A7W7_9AGAR</name>
<reference evidence="1 2" key="1">
    <citation type="journal article" date="2019" name="Nat. Ecol. Evol.">
        <title>Megaphylogeny resolves global patterns of mushroom evolution.</title>
        <authorList>
            <person name="Varga T."/>
            <person name="Krizsan K."/>
            <person name="Foldi C."/>
            <person name="Dima B."/>
            <person name="Sanchez-Garcia M."/>
            <person name="Sanchez-Ramirez S."/>
            <person name="Szollosi G.J."/>
            <person name="Szarkandi J.G."/>
            <person name="Papp V."/>
            <person name="Albert L."/>
            <person name="Andreopoulos W."/>
            <person name="Angelini C."/>
            <person name="Antonin V."/>
            <person name="Barry K.W."/>
            <person name="Bougher N.L."/>
            <person name="Buchanan P."/>
            <person name="Buyck B."/>
            <person name="Bense V."/>
            <person name="Catcheside P."/>
            <person name="Chovatia M."/>
            <person name="Cooper J."/>
            <person name="Damon W."/>
            <person name="Desjardin D."/>
            <person name="Finy P."/>
            <person name="Geml J."/>
            <person name="Haridas S."/>
            <person name="Hughes K."/>
            <person name="Justo A."/>
            <person name="Karasinski D."/>
            <person name="Kautmanova I."/>
            <person name="Kiss B."/>
            <person name="Kocsube S."/>
            <person name="Kotiranta H."/>
            <person name="LaButti K.M."/>
            <person name="Lechner B.E."/>
            <person name="Liimatainen K."/>
            <person name="Lipzen A."/>
            <person name="Lukacs Z."/>
            <person name="Mihaltcheva S."/>
            <person name="Morgado L.N."/>
            <person name="Niskanen T."/>
            <person name="Noordeloos M.E."/>
            <person name="Ohm R.A."/>
            <person name="Ortiz-Santana B."/>
            <person name="Ovrebo C."/>
            <person name="Racz N."/>
            <person name="Riley R."/>
            <person name="Savchenko A."/>
            <person name="Shiryaev A."/>
            <person name="Soop K."/>
            <person name="Spirin V."/>
            <person name="Szebenyi C."/>
            <person name="Tomsovsky M."/>
            <person name="Tulloss R.E."/>
            <person name="Uehling J."/>
            <person name="Grigoriev I.V."/>
            <person name="Vagvolgyi C."/>
            <person name="Papp T."/>
            <person name="Martin F.M."/>
            <person name="Miettinen O."/>
            <person name="Hibbett D.S."/>
            <person name="Nagy L.G."/>
        </authorList>
    </citation>
    <scope>NUCLEOTIDE SEQUENCE [LARGE SCALE GENOMIC DNA]</scope>
    <source>
        <strain evidence="1 2">NL-1719</strain>
    </source>
</reference>
<dbReference type="EMBL" id="ML208638">
    <property type="protein sequence ID" value="TFK61677.1"/>
    <property type="molecule type" value="Genomic_DNA"/>
</dbReference>
<sequence>MRLYPPQGSPAPGNFRPYGPSPFGRSRSTTQRNIINPPAVMQELPRELLPFSDLITSELVDVTQSDAVVGNDYRRMGSGLDPQYADSNFNVIRAAILRKSRVEAQKGVQLKGLDGLLNLPLEIIFSILEYLHPIDFYRLSLASPDFQNLLENQTLLLMGVYQSHGVPLWPPEISYAKWSALLFGDAICDRCRKFVALPDFVHRQRICSICYRDGFGPGRDWDQVVKMVPMGARHDGWRLMKPNPPIQRSYGIRDKAQMRKMHDVLASLKSSGKSTQEIDEFIEEKRVQVEAIAMHAYDCDLWMYNLFFGLNEDMKSTRQASVDRLKAVLIAQGCQDTDFVRWDRELISRWCSRVQPDHKRKSWIATLKTLKAIAVQSRNQRLQEEGLKLRQQRSQLISLAYTKYMVTSAQSRPLWSHPPVEVFLASTPCEAIMKGPARVPHEPKERKYAAWIRALFTDEIVEKWSRVKKVDLERCIVIPKGLTFGTAGLGVEQGKMGLVISTFTCPMCRDHVRRTSCLACQKRAGDGAGGRGHGHGGKHSCSATQSQTSTPDKTTTVDKFDNPTGVVLFGWEEVKEHFVCVKGPAKNTTKGVSTGGGPVTASTGALMFNKRASELMLIIVKKLGLDPCMATAGDLDQLGKGFLCYESIGVHPGSSLAKTKVFNWRDFVIHVLRHGQRDRFHISWSLNTLLVRVVNIGSGTS</sequence>
<protein>
    <submittedName>
        <fullName evidence="1">Uncharacterized protein</fullName>
    </submittedName>
</protein>
<accession>A0ACD3A7W7</accession>
<evidence type="ECO:0000313" key="1">
    <source>
        <dbReference type="EMBL" id="TFK61677.1"/>
    </source>
</evidence>
<dbReference type="Proteomes" id="UP000308600">
    <property type="component" value="Unassembled WGS sequence"/>
</dbReference>
<proteinExistence type="predicted"/>
<gene>
    <name evidence="1" type="ORF">BDN72DRAFT_965035</name>
</gene>
<keyword evidence="2" id="KW-1185">Reference proteome</keyword>
<evidence type="ECO:0000313" key="2">
    <source>
        <dbReference type="Proteomes" id="UP000308600"/>
    </source>
</evidence>
<organism evidence="1 2">
    <name type="scientific">Pluteus cervinus</name>
    <dbReference type="NCBI Taxonomy" id="181527"/>
    <lineage>
        <taxon>Eukaryota</taxon>
        <taxon>Fungi</taxon>
        <taxon>Dikarya</taxon>
        <taxon>Basidiomycota</taxon>
        <taxon>Agaricomycotina</taxon>
        <taxon>Agaricomycetes</taxon>
        <taxon>Agaricomycetidae</taxon>
        <taxon>Agaricales</taxon>
        <taxon>Pluteineae</taxon>
        <taxon>Pluteaceae</taxon>
        <taxon>Pluteus</taxon>
    </lineage>
</organism>